<proteinExistence type="predicted"/>
<keyword evidence="10" id="KW-1185">Reference proteome</keyword>
<keyword evidence="1" id="KW-0479">Metal-binding</keyword>
<dbReference type="GO" id="GO:0008270">
    <property type="term" value="F:zinc ion binding"/>
    <property type="evidence" value="ECO:0007669"/>
    <property type="project" value="InterPro"/>
</dbReference>
<name>A0A167SLL7_9HYPO</name>
<organism evidence="9 10">
    <name type="scientific">Niveomyces insectorum RCEF 264</name>
    <dbReference type="NCBI Taxonomy" id="1081102"/>
    <lineage>
        <taxon>Eukaryota</taxon>
        <taxon>Fungi</taxon>
        <taxon>Dikarya</taxon>
        <taxon>Ascomycota</taxon>
        <taxon>Pezizomycotina</taxon>
        <taxon>Sordariomycetes</taxon>
        <taxon>Hypocreomycetidae</taxon>
        <taxon>Hypocreales</taxon>
        <taxon>Cordycipitaceae</taxon>
        <taxon>Niveomyces</taxon>
    </lineage>
</organism>
<dbReference type="GO" id="GO:0000981">
    <property type="term" value="F:DNA-binding transcription factor activity, RNA polymerase II-specific"/>
    <property type="evidence" value="ECO:0007669"/>
    <property type="project" value="InterPro"/>
</dbReference>
<dbReference type="PROSITE" id="PS00463">
    <property type="entry name" value="ZN2_CY6_FUNGAL_1"/>
    <property type="match status" value="1"/>
</dbReference>
<comment type="caution">
    <text evidence="9">The sequence shown here is derived from an EMBL/GenBank/DDBJ whole genome shotgun (WGS) entry which is preliminary data.</text>
</comment>
<dbReference type="CDD" id="cd00067">
    <property type="entry name" value="GAL4"/>
    <property type="match status" value="1"/>
</dbReference>
<dbReference type="STRING" id="1081102.A0A167SLL7"/>
<dbReference type="InterPro" id="IPR052073">
    <property type="entry name" value="Amide_Lactam_Regulators"/>
</dbReference>
<keyword evidence="6" id="KW-0539">Nucleus</keyword>
<dbReference type="PANTHER" id="PTHR47171:SF1">
    <property type="entry name" value="ZN(II)2CYS6 TRANSCRIPTION FACTOR (EUROFUNG)"/>
    <property type="match status" value="1"/>
</dbReference>
<sequence length="726" mass="79636">MSPSDVSEDAGSLPSHPGAANTGKRTKVACKNCHRRRVRCDAFSEQPCWHCRLQGTRCELIESRRGKYARKKATCDTAGSAATTITASATDAAPAATSPNMLSPDSVVFTPRAITDESRSPKDAAATLGHPPSPPTTVGQGESDQTCSSSVGEGPEMLYTRLVESDCAASPPEILSDNVRYYYMGEPFSLAFVVRSLSSNAAQSNSLRLHHPIPHTVAEHAHDGAEGLKESDPSVVASLNAHSAFQLPPQKASDELVRLFFETIHPAYPVFDRQQFSALYRQNKASLLALQTILYLALTVCSDETLKTAGFHDRYSARRTVYLRAKALYDMGCEKNKITLTAVLFLLGFWWEGPEDQKDSWHWLGAAISLAQTLGLHRSTANSEMPVRDRHAAAALGRPCRIHDDDCDVEMLQSADFLVDQNYNHELIAVEMEYHRSYAIEMARLAQILGRLLKREFAPRHAATPLQAVDVYQELQDWEFRLPPSLRRTSVDESFGAPFWSCMLHANYHNCQILLLRPKGSAALPVNHIMLEKSARVAADSITRIVEDLLAAGTMRLAQLHLVPALFAALSIHTIVIQRSDGVQKQLAENRARQCILALGELAKGWPVAGWILRLFMNLMKTLTGQSNAAPDGRASQQRNADLRGDNGSAAIQQATHSVTDFSKSFGLCAYPPVENGVIGDGASSLGQTNQLISDIIWAPEQADFDCDFMFGNIQVNNGSFPFHLG</sequence>
<dbReference type="OrthoDB" id="5121955at2759"/>
<dbReference type="PANTHER" id="PTHR47171">
    <property type="entry name" value="FARA-RELATED"/>
    <property type="match status" value="1"/>
</dbReference>
<feature type="region of interest" description="Disordered" evidence="7">
    <location>
        <begin position="116"/>
        <end position="153"/>
    </location>
</feature>
<dbReference type="EMBL" id="AZHD01000010">
    <property type="protein sequence ID" value="OAA59736.1"/>
    <property type="molecule type" value="Genomic_DNA"/>
</dbReference>
<feature type="region of interest" description="Disordered" evidence="7">
    <location>
        <begin position="1"/>
        <end position="26"/>
    </location>
</feature>
<evidence type="ECO:0000256" key="6">
    <source>
        <dbReference type="ARBA" id="ARBA00023242"/>
    </source>
</evidence>
<evidence type="ECO:0000259" key="8">
    <source>
        <dbReference type="PROSITE" id="PS50048"/>
    </source>
</evidence>
<dbReference type="SMART" id="SM00906">
    <property type="entry name" value="Fungal_trans"/>
    <property type="match status" value="1"/>
</dbReference>
<dbReference type="PROSITE" id="PS50048">
    <property type="entry name" value="ZN2_CY6_FUNGAL_2"/>
    <property type="match status" value="1"/>
</dbReference>
<dbReference type="InterPro" id="IPR001138">
    <property type="entry name" value="Zn2Cys6_DnaBD"/>
</dbReference>
<evidence type="ECO:0000313" key="9">
    <source>
        <dbReference type="EMBL" id="OAA59736.1"/>
    </source>
</evidence>
<evidence type="ECO:0000256" key="3">
    <source>
        <dbReference type="ARBA" id="ARBA00023015"/>
    </source>
</evidence>
<dbReference type="Proteomes" id="UP000076874">
    <property type="component" value="Unassembled WGS sequence"/>
</dbReference>
<keyword evidence="3" id="KW-0805">Transcription regulation</keyword>
<dbReference type="GO" id="GO:0006351">
    <property type="term" value="P:DNA-templated transcription"/>
    <property type="evidence" value="ECO:0007669"/>
    <property type="project" value="InterPro"/>
</dbReference>
<protein>
    <submittedName>
        <fullName evidence="9">Transcription factor</fullName>
    </submittedName>
</protein>
<evidence type="ECO:0000256" key="2">
    <source>
        <dbReference type="ARBA" id="ARBA00022833"/>
    </source>
</evidence>
<feature type="compositionally biased region" description="Polar residues" evidence="7">
    <location>
        <begin position="136"/>
        <end position="151"/>
    </location>
</feature>
<keyword evidence="4" id="KW-0238">DNA-binding</keyword>
<dbReference type="InterPro" id="IPR036864">
    <property type="entry name" value="Zn2-C6_fun-type_DNA-bd_sf"/>
</dbReference>
<dbReference type="SUPFAM" id="SSF57701">
    <property type="entry name" value="Zn2/Cys6 DNA-binding domain"/>
    <property type="match status" value="1"/>
</dbReference>
<dbReference type="InterPro" id="IPR007219">
    <property type="entry name" value="XnlR_reg_dom"/>
</dbReference>
<evidence type="ECO:0000313" key="10">
    <source>
        <dbReference type="Proteomes" id="UP000076874"/>
    </source>
</evidence>
<dbReference type="GO" id="GO:0003677">
    <property type="term" value="F:DNA binding"/>
    <property type="evidence" value="ECO:0007669"/>
    <property type="project" value="UniProtKB-KW"/>
</dbReference>
<dbReference type="AlphaFoldDB" id="A0A167SLL7"/>
<dbReference type="Pfam" id="PF04082">
    <property type="entry name" value="Fungal_trans"/>
    <property type="match status" value="1"/>
</dbReference>
<evidence type="ECO:0000256" key="5">
    <source>
        <dbReference type="ARBA" id="ARBA00023163"/>
    </source>
</evidence>
<reference evidence="9 10" key="1">
    <citation type="journal article" date="2016" name="Genome Biol. Evol.">
        <title>Divergent and convergent evolution of fungal pathogenicity.</title>
        <authorList>
            <person name="Shang Y."/>
            <person name="Xiao G."/>
            <person name="Zheng P."/>
            <person name="Cen K."/>
            <person name="Zhan S."/>
            <person name="Wang C."/>
        </authorList>
    </citation>
    <scope>NUCLEOTIDE SEQUENCE [LARGE SCALE GENOMIC DNA]</scope>
    <source>
        <strain evidence="9 10">RCEF 264</strain>
    </source>
</reference>
<evidence type="ECO:0000256" key="7">
    <source>
        <dbReference type="SAM" id="MobiDB-lite"/>
    </source>
</evidence>
<keyword evidence="2" id="KW-0862">Zinc</keyword>
<dbReference type="Pfam" id="PF00172">
    <property type="entry name" value="Zn_clus"/>
    <property type="match status" value="1"/>
</dbReference>
<keyword evidence="5" id="KW-0804">Transcription</keyword>
<gene>
    <name evidence="9" type="ORF">SPI_05934</name>
</gene>
<evidence type="ECO:0000256" key="4">
    <source>
        <dbReference type="ARBA" id="ARBA00023125"/>
    </source>
</evidence>
<accession>A0A167SLL7</accession>
<dbReference type="SMART" id="SM00066">
    <property type="entry name" value="GAL4"/>
    <property type="match status" value="1"/>
</dbReference>
<dbReference type="CDD" id="cd12148">
    <property type="entry name" value="fungal_TF_MHR"/>
    <property type="match status" value="1"/>
</dbReference>
<evidence type="ECO:0000256" key="1">
    <source>
        <dbReference type="ARBA" id="ARBA00022723"/>
    </source>
</evidence>
<dbReference type="Gene3D" id="4.10.240.10">
    <property type="entry name" value="Zn(2)-C6 fungal-type DNA-binding domain"/>
    <property type="match status" value="1"/>
</dbReference>
<feature type="domain" description="Zn(2)-C6 fungal-type" evidence="8">
    <location>
        <begin position="29"/>
        <end position="60"/>
    </location>
</feature>